<proteinExistence type="predicted"/>
<evidence type="ECO:0000313" key="2">
    <source>
        <dbReference type="Proteomes" id="UP000235672"/>
    </source>
</evidence>
<dbReference type="AlphaFoldDB" id="A0A2J6PK79"/>
<protein>
    <submittedName>
        <fullName evidence="1">Uncharacterized protein</fullName>
    </submittedName>
</protein>
<keyword evidence="2" id="KW-1185">Reference proteome</keyword>
<organism evidence="1 2">
    <name type="scientific">Hyaloscypha hepaticicola</name>
    <dbReference type="NCBI Taxonomy" id="2082293"/>
    <lineage>
        <taxon>Eukaryota</taxon>
        <taxon>Fungi</taxon>
        <taxon>Dikarya</taxon>
        <taxon>Ascomycota</taxon>
        <taxon>Pezizomycotina</taxon>
        <taxon>Leotiomycetes</taxon>
        <taxon>Helotiales</taxon>
        <taxon>Hyaloscyphaceae</taxon>
        <taxon>Hyaloscypha</taxon>
    </lineage>
</organism>
<sequence>MDSSPRAWCIKYNQYHPASHFPQNKNGHPYTTCLRCRVLPPFLLLSLDLIDLNIGLTES</sequence>
<dbReference type="Proteomes" id="UP000235672">
    <property type="component" value="Unassembled WGS sequence"/>
</dbReference>
<accession>A0A2J6PK79</accession>
<name>A0A2J6PK79_9HELO</name>
<dbReference type="EMBL" id="KZ613522">
    <property type="protein sequence ID" value="PMD14417.1"/>
    <property type="molecule type" value="Genomic_DNA"/>
</dbReference>
<evidence type="ECO:0000313" key="1">
    <source>
        <dbReference type="EMBL" id="PMD14417.1"/>
    </source>
</evidence>
<gene>
    <name evidence="1" type="ORF">NA56DRAFT_377313</name>
</gene>
<reference evidence="1 2" key="1">
    <citation type="submission" date="2016-05" db="EMBL/GenBank/DDBJ databases">
        <title>A degradative enzymes factory behind the ericoid mycorrhizal symbiosis.</title>
        <authorList>
            <consortium name="DOE Joint Genome Institute"/>
            <person name="Martino E."/>
            <person name="Morin E."/>
            <person name="Grelet G."/>
            <person name="Kuo A."/>
            <person name="Kohler A."/>
            <person name="Daghino S."/>
            <person name="Barry K."/>
            <person name="Choi C."/>
            <person name="Cichocki N."/>
            <person name="Clum A."/>
            <person name="Copeland A."/>
            <person name="Hainaut M."/>
            <person name="Haridas S."/>
            <person name="Labutti K."/>
            <person name="Lindquist E."/>
            <person name="Lipzen A."/>
            <person name="Khouja H.-R."/>
            <person name="Murat C."/>
            <person name="Ohm R."/>
            <person name="Olson A."/>
            <person name="Spatafora J."/>
            <person name="Veneault-Fourrey C."/>
            <person name="Henrissat B."/>
            <person name="Grigoriev I."/>
            <person name="Martin F."/>
            <person name="Perotto S."/>
        </authorList>
    </citation>
    <scope>NUCLEOTIDE SEQUENCE [LARGE SCALE GENOMIC DNA]</scope>
    <source>
        <strain evidence="1 2">UAMH 7357</strain>
    </source>
</reference>